<dbReference type="Pfam" id="PF02653">
    <property type="entry name" value="BPD_transp_2"/>
    <property type="match status" value="1"/>
</dbReference>
<proteinExistence type="predicted"/>
<dbReference type="Proteomes" id="UP000613011">
    <property type="component" value="Unassembled WGS sequence"/>
</dbReference>
<feature type="transmembrane region" description="Helical" evidence="6">
    <location>
        <begin position="219"/>
        <end position="237"/>
    </location>
</feature>
<feature type="transmembrane region" description="Helical" evidence="6">
    <location>
        <begin position="92"/>
        <end position="115"/>
    </location>
</feature>
<sequence length="327" mass="34897">MTPEERTRHRAAFYTHRFGRIDAALAAFAVAVWWLWPLYLPLAVNVIVMIILVMALDLALGWGGIDALGHAAFYGLGAYWAANWAMHLSPEPITGLVTAGLAAAALGAVTGLAVLRARGLTQIMLTLTVATLMYEIANAAKQWTGGDDGLTGFAVAPLFGAFEFSMMTSTSYGYALGVLLVVYLLCRWLVNSPFGLSIRGIRENPTRMRVLGIPVDRRLLLLYTISAFFAGIAGALAAQTTQAVGLDSLAFVVSANAVIMLVLGGAGTLYGAFLGAMLFVVVSDRAAALDPANWLLGLGLMLILMVRYAPDGVFGLLQRGKREARKD</sequence>
<feature type="transmembrane region" description="Helical" evidence="6">
    <location>
        <begin position="249"/>
        <end position="282"/>
    </location>
</feature>
<dbReference type="GO" id="GO:0015658">
    <property type="term" value="F:branched-chain amino acid transmembrane transporter activity"/>
    <property type="evidence" value="ECO:0007669"/>
    <property type="project" value="InterPro"/>
</dbReference>
<evidence type="ECO:0000256" key="3">
    <source>
        <dbReference type="ARBA" id="ARBA00022692"/>
    </source>
</evidence>
<dbReference type="GO" id="GO:0005886">
    <property type="term" value="C:plasma membrane"/>
    <property type="evidence" value="ECO:0007669"/>
    <property type="project" value="UniProtKB-SubCell"/>
</dbReference>
<dbReference type="RefSeq" id="WP_201683034.1">
    <property type="nucleotide sequence ID" value="NZ_JAEQNA010000001.1"/>
</dbReference>
<feature type="transmembrane region" description="Helical" evidence="6">
    <location>
        <begin position="42"/>
        <end position="60"/>
    </location>
</feature>
<protein>
    <submittedName>
        <fullName evidence="7">Branched-chain amino acid ABC transporter permease</fullName>
    </submittedName>
</protein>
<dbReference type="InterPro" id="IPR001851">
    <property type="entry name" value="ABC_transp_permease"/>
</dbReference>
<evidence type="ECO:0000256" key="2">
    <source>
        <dbReference type="ARBA" id="ARBA00022475"/>
    </source>
</evidence>
<keyword evidence="2" id="KW-1003">Cell membrane</keyword>
<reference evidence="7" key="1">
    <citation type="submission" date="2021-01" db="EMBL/GenBank/DDBJ databases">
        <title>Ramlibacter sp. strain AW1 16S ribosomal RNA gene Genome sequencing and assembly.</title>
        <authorList>
            <person name="Kang M."/>
        </authorList>
    </citation>
    <scope>NUCLEOTIDE SEQUENCE</scope>
    <source>
        <strain evidence="7">AW1</strain>
    </source>
</reference>
<evidence type="ECO:0000256" key="5">
    <source>
        <dbReference type="ARBA" id="ARBA00023136"/>
    </source>
</evidence>
<feature type="transmembrane region" description="Helical" evidence="6">
    <location>
        <begin position="18"/>
        <end position="36"/>
    </location>
</feature>
<organism evidence="7 8">
    <name type="scientific">Ramlibacter aurantiacus</name>
    <dbReference type="NCBI Taxonomy" id="2801330"/>
    <lineage>
        <taxon>Bacteria</taxon>
        <taxon>Pseudomonadati</taxon>
        <taxon>Pseudomonadota</taxon>
        <taxon>Betaproteobacteria</taxon>
        <taxon>Burkholderiales</taxon>
        <taxon>Comamonadaceae</taxon>
        <taxon>Ramlibacter</taxon>
    </lineage>
</organism>
<dbReference type="PANTHER" id="PTHR30482:SF17">
    <property type="entry name" value="ABC TRANSPORTER ATP-BINDING PROTEIN"/>
    <property type="match status" value="1"/>
</dbReference>
<keyword evidence="8" id="KW-1185">Reference proteome</keyword>
<keyword evidence="5 6" id="KW-0472">Membrane</keyword>
<accession>A0A936ZFM5</accession>
<gene>
    <name evidence="7" type="ORF">JI739_06745</name>
</gene>
<dbReference type="PANTHER" id="PTHR30482">
    <property type="entry name" value="HIGH-AFFINITY BRANCHED-CHAIN AMINO ACID TRANSPORT SYSTEM PERMEASE"/>
    <property type="match status" value="1"/>
</dbReference>
<keyword evidence="3 6" id="KW-0812">Transmembrane</keyword>
<evidence type="ECO:0000256" key="6">
    <source>
        <dbReference type="SAM" id="Phobius"/>
    </source>
</evidence>
<evidence type="ECO:0000256" key="1">
    <source>
        <dbReference type="ARBA" id="ARBA00004651"/>
    </source>
</evidence>
<feature type="transmembrane region" description="Helical" evidence="6">
    <location>
        <begin position="172"/>
        <end position="190"/>
    </location>
</feature>
<feature type="transmembrane region" description="Helical" evidence="6">
    <location>
        <begin position="67"/>
        <end position="86"/>
    </location>
</feature>
<feature type="transmembrane region" description="Helical" evidence="6">
    <location>
        <begin position="294"/>
        <end position="317"/>
    </location>
</feature>
<keyword evidence="4 6" id="KW-1133">Transmembrane helix</keyword>
<dbReference type="InterPro" id="IPR043428">
    <property type="entry name" value="LivM-like"/>
</dbReference>
<evidence type="ECO:0000256" key="4">
    <source>
        <dbReference type="ARBA" id="ARBA00022989"/>
    </source>
</evidence>
<evidence type="ECO:0000313" key="7">
    <source>
        <dbReference type="EMBL" id="MBL0420042.1"/>
    </source>
</evidence>
<evidence type="ECO:0000313" key="8">
    <source>
        <dbReference type="Proteomes" id="UP000613011"/>
    </source>
</evidence>
<dbReference type="CDD" id="cd06581">
    <property type="entry name" value="TM_PBP1_LivM_like"/>
    <property type="match status" value="1"/>
</dbReference>
<name>A0A936ZFM5_9BURK</name>
<dbReference type="AlphaFoldDB" id="A0A936ZFM5"/>
<comment type="caution">
    <text evidence="7">The sequence shown here is derived from an EMBL/GenBank/DDBJ whole genome shotgun (WGS) entry which is preliminary data.</text>
</comment>
<dbReference type="EMBL" id="JAEQNA010000001">
    <property type="protein sequence ID" value="MBL0420042.1"/>
    <property type="molecule type" value="Genomic_DNA"/>
</dbReference>
<comment type="subcellular location">
    <subcellularLocation>
        <location evidence="1">Cell membrane</location>
        <topology evidence="1">Multi-pass membrane protein</topology>
    </subcellularLocation>
</comment>